<protein>
    <recommendedName>
        <fullName evidence="1">SpoVT-AbrB domain-containing protein</fullName>
    </recommendedName>
</protein>
<evidence type="ECO:0000313" key="2">
    <source>
        <dbReference type="EMBL" id="QXJ33228.1"/>
    </source>
</evidence>
<dbReference type="InterPro" id="IPR007159">
    <property type="entry name" value="SpoVT-AbrB_dom"/>
</dbReference>
<evidence type="ECO:0000259" key="1">
    <source>
        <dbReference type="Pfam" id="PF04014"/>
    </source>
</evidence>
<dbReference type="GO" id="GO:0003677">
    <property type="term" value="F:DNA binding"/>
    <property type="evidence" value="ECO:0007669"/>
    <property type="project" value="InterPro"/>
</dbReference>
<dbReference type="SUPFAM" id="SSF89447">
    <property type="entry name" value="AbrB/MazE/MraZ-like"/>
    <property type="match status" value="1"/>
</dbReference>
<dbReference type="Gene3D" id="2.10.260.10">
    <property type="match status" value="1"/>
</dbReference>
<feature type="domain" description="SpoVT-AbrB" evidence="1">
    <location>
        <begin position="1"/>
        <end position="29"/>
    </location>
</feature>
<dbReference type="InterPro" id="IPR037914">
    <property type="entry name" value="SpoVT-AbrB_sf"/>
</dbReference>
<dbReference type="NCBIfam" id="TIGR01439">
    <property type="entry name" value="lp_hng_hel_AbrB"/>
    <property type="match status" value="1"/>
</dbReference>
<dbReference type="Pfam" id="PF04014">
    <property type="entry name" value="MazE_antitoxin"/>
    <property type="match status" value="1"/>
</dbReference>
<organism evidence="2 3">
    <name type="scientific">Saccharolobus shibatae</name>
    <dbReference type="NCBI Taxonomy" id="2286"/>
    <lineage>
        <taxon>Archaea</taxon>
        <taxon>Thermoproteota</taxon>
        <taxon>Thermoprotei</taxon>
        <taxon>Sulfolobales</taxon>
        <taxon>Sulfolobaceae</taxon>
        <taxon>Saccharolobus</taxon>
    </lineage>
</organism>
<name>A0A8F5BXF1_9CREN</name>
<evidence type="ECO:0000313" key="3">
    <source>
        <dbReference type="Proteomes" id="UP000693941"/>
    </source>
</evidence>
<dbReference type="Proteomes" id="UP000693941">
    <property type="component" value="Chromosome"/>
</dbReference>
<accession>A0A8F5BXF1</accession>
<reference evidence="2" key="1">
    <citation type="journal article" date="2021" name="Environ. Microbiol.">
        <title>New insights into the diversity and evolution of the archaeal mobilome from three complete genomes of Saccharolobus shibatae.</title>
        <authorList>
            <person name="Medvedeva S."/>
            <person name="Brandt D."/>
            <person name="Cvirkaite-Krupovic V."/>
            <person name="Liu Y."/>
            <person name="Severinov K."/>
            <person name="Ishino S."/>
            <person name="Ishino Y."/>
            <person name="Prangishvili D."/>
            <person name="Kalinowski J."/>
            <person name="Krupovic M."/>
        </authorList>
    </citation>
    <scope>NUCLEOTIDE SEQUENCE</scope>
    <source>
        <strain evidence="2">BEU9</strain>
    </source>
</reference>
<gene>
    <name evidence="2" type="ORF">J5U21_02899</name>
</gene>
<dbReference type="AlphaFoldDB" id="A0A8F5BXF1"/>
<proteinExistence type="predicted"/>
<sequence>MTIPAKVRQKFPVKEGDLVKVIYDESEGVVKIQILKS</sequence>
<dbReference type="EMBL" id="CP077715">
    <property type="protein sequence ID" value="QXJ33228.1"/>
    <property type="molecule type" value="Genomic_DNA"/>
</dbReference>